<dbReference type="Gene3D" id="1.20.58.90">
    <property type="match status" value="1"/>
</dbReference>
<accession>A0A1Q8EFH9</accession>
<reference evidence="8 10" key="3">
    <citation type="submission" date="2018-06" db="EMBL/GenBank/DDBJ databases">
        <authorList>
            <consortium name="Pathogen Informatics"/>
            <person name="Doyle S."/>
        </authorList>
    </citation>
    <scope>NUCLEOTIDE SEQUENCE [LARGE SCALE GENOMIC DNA]</scope>
    <source>
        <strain evidence="8 10">NCTC12957</strain>
    </source>
</reference>
<keyword evidence="6" id="KW-0961">Cell wall biogenesis/degradation</keyword>
<dbReference type="InterPro" id="IPR050644">
    <property type="entry name" value="PG_Glycine_Bridge_Synth"/>
</dbReference>
<dbReference type="Proteomes" id="UP000186437">
    <property type="component" value="Unassembled WGS sequence"/>
</dbReference>
<evidence type="ECO:0000256" key="4">
    <source>
        <dbReference type="ARBA" id="ARBA00022984"/>
    </source>
</evidence>
<dbReference type="GO" id="GO:0009252">
    <property type="term" value="P:peptidoglycan biosynthetic process"/>
    <property type="evidence" value="ECO:0007669"/>
    <property type="project" value="UniProtKB-KW"/>
</dbReference>
<dbReference type="EC" id="2.3.2.16" evidence="8"/>
<evidence type="ECO:0000256" key="1">
    <source>
        <dbReference type="ARBA" id="ARBA00009943"/>
    </source>
</evidence>
<dbReference type="EMBL" id="UHEN01000001">
    <property type="protein sequence ID" value="SUN08286.1"/>
    <property type="molecule type" value="Genomic_DNA"/>
</dbReference>
<proteinExistence type="inferred from homology"/>
<keyword evidence="4" id="KW-0573">Peptidoglycan synthesis</keyword>
<dbReference type="RefSeq" id="WP_075098468.1">
    <property type="nucleotide sequence ID" value="NZ_MSJL01000004.1"/>
</dbReference>
<evidence type="ECO:0000313" key="9">
    <source>
        <dbReference type="Proteomes" id="UP000186437"/>
    </source>
</evidence>
<evidence type="ECO:0000256" key="5">
    <source>
        <dbReference type="ARBA" id="ARBA00023315"/>
    </source>
</evidence>
<dbReference type="EC" id="2.3.2.10" evidence="8"/>
<sequence length="405" mass="46461">MYTYKTGISAAEHDSFVQQHPQNNLLQSSSWAKVKDNWGNERIGFYHGQTLVAVASILIQPLPLGWTMIYIPRGPIMDYSDEDLLAFVMQSLKKTAKKHRAILVKFDPSIYFQQHLVDQEAFDLPQAQEVVQRLEKAGCKWGGRTSSLAETIQPRFQANIYAEHFTEEALPKKVRKLIQVAEKKGANIEVGGREFVSDFALLMAKTEARKNIHLRNQEYYEKLLSIYGDDAYITMASLNIKARYDKQVEELNKQETLKSTFTESTRQTKKVTTLKEIERLQEEVAFLKSYLDQGLERVPLAATLSLNFGSSSENIYAGMDDDFKQYQPALATWYKTAQHAFELGMKQQNMGGVENQLDGGLYYFKSKFNPMIEEFIGEFNLPTSFLFPVFQLAYKIRKSLRSKQS</sequence>
<dbReference type="InterPro" id="IPR003447">
    <property type="entry name" value="FEMABX"/>
</dbReference>
<dbReference type="SUPFAM" id="SSF55729">
    <property type="entry name" value="Acyl-CoA N-acyltransferases (Nat)"/>
    <property type="match status" value="2"/>
</dbReference>
<dbReference type="OrthoDB" id="2173585at2"/>
<keyword evidence="9" id="KW-1185">Reference proteome</keyword>
<dbReference type="Pfam" id="PF02388">
    <property type="entry name" value="FemAB"/>
    <property type="match status" value="1"/>
</dbReference>
<evidence type="ECO:0000313" key="7">
    <source>
        <dbReference type="EMBL" id="OLF50561.1"/>
    </source>
</evidence>
<evidence type="ECO:0000256" key="2">
    <source>
        <dbReference type="ARBA" id="ARBA00022679"/>
    </source>
</evidence>
<dbReference type="InterPro" id="IPR016181">
    <property type="entry name" value="Acyl_CoA_acyltransferase"/>
</dbReference>
<evidence type="ECO:0000256" key="3">
    <source>
        <dbReference type="ARBA" id="ARBA00022960"/>
    </source>
</evidence>
<dbReference type="Gene3D" id="3.40.630.30">
    <property type="match status" value="2"/>
</dbReference>
<evidence type="ECO:0000313" key="8">
    <source>
        <dbReference type="EMBL" id="SUN08286.1"/>
    </source>
</evidence>
<name>A0A1Q8EFH9_STRAI</name>
<comment type="similarity">
    <text evidence="1">Belongs to the FemABX family.</text>
</comment>
<reference evidence="7" key="1">
    <citation type="submission" date="2016-12" db="EMBL/GenBank/DDBJ databases">
        <authorList>
            <person name="Song W.-J."/>
            <person name="Kurnit D.M."/>
        </authorList>
    </citation>
    <scope>NUCLEOTIDE SEQUENCE [LARGE SCALE GENOMIC DNA]</scope>
    <source>
        <strain evidence="7">ATCC 51725</strain>
    </source>
</reference>
<organism evidence="7 9">
    <name type="scientific">Streptococcus acidominimus</name>
    <dbReference type="NCBI Taxonomy" id="1326"/>
    <lineage>
        <taxon>Bacteria</taxon>
        <taxon>Bacillati</taxon>
        <taxon>Bacillota</taxon>
        <taxon>Bacilli</taxon>
        <taxon>Lactobacillales</taxon>
        <taxon>Streptococcaceae</taxon>
        <taxon>Streptococcus</taxon>
    </lineage>
</organism>
<evidence type="ECO:0000313" key="10">
    <source>
        <dbReference type="Proteomes" id="UP000255213"/>
    </source>
</evidence>
<dbReference type="Proteomes" id="UP000255213">
    <property type="component" value="Unassembled WGS sequence"/>
</dbReference>
<keyword evidence="5 8" id="KW-0012">Acyltransferase</keyword>
<keyword evidence="2 7" id="KW-0808">Transferase</keyword>
<dbReference type="GO" id="GO:0047206">
    <property type="term" value="F:UDP-N-acetylmuramoylpentapeptide-lysine N6-alanyltransferase activity"/>
    <property type="evidence" value="ECO:0007669"/>
    <property type="project" value="UniProtKB-EC"/>
</dbReference>
<dbReference type="PANTHER" id="PTHR36174:SF1">
    <property type="entry name" value="LIPID II:GLYCINE GLYCYLTRANSFERASE"/>
    <property type="match status" value="1"/>
</dbReference>
<protein>
    <submittedName>
        <fullName evidence="8">Serine/alanine adding enzyme</fullName>
        <ecNumber evidence="8">2.3.2.10</ecNumber>
        <ecNumber evidence="8">2.3.2.16</ecNumber>
    </submittedName>
    <submittedName>
        <fullName evidence="7">UDP-N-acetylmuramoylpentapeptide-lysine N(6)-alanyltransferase</fullName>
    </submittedName>
</protein>
<dbReference type="GO" id="GO:0008360">
    <property type="term" value="P:regulation of cell shape"/>
    <property type="evidence" value="ECO:0007669"/>
    <property type="project" value="UniProtKB-KW"/>
</dbReference>
<dbReference type="EMBL" id="MSJL01000004">
    <property type="protein sequence ID" value="OLF50561.1"/>
    <property type="molecule type" value="Genomic_DNA"/>
</dbReference>
<dbReference type="PANTHER" id="PTHR36174">
    <property type="entry name" value="LIPID II:GLYCINE GLYCYLTRANSFERASE"/>
    <property type="match status" value="1"/>
</dbReference>
<dbReference type="GO" id="GO:0071555">
    <property type="term" value="P:cell wall organization"/>
    <property type="evidence" value="ECO:0007669"/>
    <property type="project" value="UniProtKB-KW"/>
</dbReference>
<evidence type="ECO:0000256" key="6">
    <source>
        <dbReference type="ARBA" id="ARBA00023316"/>
    </source>
</evidence>
<gene>
    <name evidence="8" type="primary">murM</name>
    <name evidence="7" type="ORF">BU200_01485</name>
    <name evidence="8" type="ORF">NCTC12957_01878</name>
</gene>
<dbReference type="AlphaFoldDB" id="A0A1Q8EFH9"/>
<dbReference type="PROSITE" id="PS51191">
    <property type="entry name" value="FEMABX"/>
    <property type="match status" value="1"/>
</dbReference>
<reference evidence="9" key="2">
    <citation type="submission" date="2016-12" db="EMBL/GenBank/DDBJ databases">
        <authorList>
            <person name="Gulvik C.A."/>
        </authorList>
    </citation>
    <scope>NUCLEOTIDE SEQUENCE [LARGE SCALE GENOMIC DNA]</scope>
    <source>
        <strain evidence="9">ATCC 51725</strain>
    </source>
</reference>
<keyword evidence="3" id="KW-0133">Cell shape</keyword>